<protein>
    <submittedName>
        <fullName evidence="2">Uncharacterized protein</fullName>
    </submittedName>
</protein>
<name>A0AAD8K3L0_TARER</name>
<organism evidence="2 3">
    <name type="scientific">Tagetes erecta</name>
    <name type="common">African marigold</name>
    <dbReference type="NCBI Taxonomy" id="13708"/>
    <lineage>
        <taxon>Eukaryota</taxon>
        <taxon>Viridiplantae</taxon>
        <taxon>Streptophyta</taxon>
        <taxon>Embryophyta</taxon>
        <taxon>Tracheophyta</taxon>
        <taxon>Spermatophyta</taxon>
        <taxon>Magnoliopsida</taxon>
        <taxon>eudicotyledons</taxon>
        <taxon>Gunneridae</taxon>
        <taxon>Pentapetalae</taxon>
        <taxon>asterids</taxon>
        <taxon>campanulids</taxon>
        <taxon>Asterales</taxon>
        <taxon>Asteraceae</taxon>
        <taxon>Asteroideae</taxon>
        <taxon>Heliantheae alliance</taxon>
        <taxon>Tageteae</taxon>
        <taxon>Tagetes</taxon>
    </lineage>
</organism>
<evidence type="ECO:0000256" key="1">
    <source>
        <dbReference type="SAM" id="MobiDB-lite"/>
    </source>
</evidence>
<proteinExistence type="predicted"/>
<feature type="region of interest" description="Disordered" evidence="1">
    <location>
        <begin position="1"/>
        <end position="24"/>
    </location>
</feature>
<gene>
    <name evidence="2" type="ORF">QVD17_30895</name>
</gene>
<keyword evidence="3" id="KW-1185">Reference proteome</keyword>
<sequence length="325" mass="35429">MSAPTPTSAQGSKPAASSETSVPVFDSVLDPTETRAILRSPTQSSNPPKDWVLEERLAWLNVKGVPSCLWDASTFDLVGNSFGKLFVPSTISVFDNNLSVGRVSVLTISLETINEGLLLKRKDKVYKIMVEEDKVPWSLVFQERKLPVEAALASRVESNHYSRLGNEDMGIGGGINFTVGLPDVEGPRIKKRRSFSGGLVLNPVGPDLLPIRTVSGCNPYFSESNNVGDSSKENNSADRGSFDSVSSDISDMFCDGASPPEKRQEVTVRPNLVEKEPKKSYDVGVKDTTDFGKGSGVNMENFEAEVERLIQRDEKNKASSIILCH</sequence>
<reference evidence="2" key="1">
    <citation type="journal article" date="2023" name="bioRxiv">
        <title>Improved chromosome-level genome assembly for marigold (Tagetes erecta).</title>
        <authorList>
            <person name="Jiang F."/>
            <person name="Yuan L."/>
            <person name="Wang S."/>
            <person name="Wang H."/>
            <person name="Xu D."/>
            <person name="Wang A."/>
            <person name="Fan W."/>
        </authorList>
    </citation>
    <scope>NUCLEOTIDE SEQUENCE</scope>
    <source>
        <strain evidence="2">WSJ</strain>
        <tissue evidence="2">Leaf</tissue>
    </source>
</reference>
<evidence type="ECO:0000313" key="2">
    <source>
        <dbReference type="EMBL" id="KAK1415124.1"/>
    </source>
</evidence>
<feature type="region of interest" description="Disordered" evidence="1">
    <location>
        <begin position="225"/>
        <end position="244"/>
    </location>
</feature>
<comment type="caution">
    <text evidence="2">The sequence shown here is derived from an EMBL/GenBank/DDBJ whole genome shotgun (WGS) entry which is preliminary data.</text>
</comment>
<accession>A0AAD8K3L0</accession>
<feature type="compositionally biased region" description="Polar residues" evidence="1">
    <location>
        <begin position="1"/>
        <end position="21"/>
    </location>
</feature>
<dbReference type="Proteomes" id="UP001229421">
    <property type="component" value="Unassembled WGS sequence"/>
</dbReference>
<dbReference type="EMBL" id="JAUHHV010000008">
    <property type="protein sequence ID" value="KAK1415124.1"/>
    <property type="molecule type" value="Genomic_DNA"/>
</dbReference>
<dbReference type="AlphaFoldDB" id="A0AAD8K3L0"/>
<evidence type="ECO:0000313" key="3">
    <source>
        <dbReference type="Proteomes" id="UP001229421"/>
    </source>
</evidence>